<dbReference type="SMART" id="SM00466">
    <property type="entry name" value="SRA"/>
    <property type="match status" value="1"/>
</dbReference>
<feature type="compositionally biased region" description="Basic and acidic residues" evidence="3">
    <location>
        <begin position="377"/>
        <end position="393"/>
    </location>
</feature>
<feature type="region of interest" description="Disordered" evidence="3">
    <location>
        <begin position="79"/>
        <end position="103"/>
    </location>
</feature>
<feature type="domain" description="YDG" evidence="4">
    <location>
        <begin position="19"/>
        <end position="168"/>
    </location>
</feature>
<feature type="region of interest" description="Disordered" evidence="3">
    <location>
        <begin position="191"/>
        <end position="417"/>
    </location>
</feature>
<dbReference type="Gene3D" id="2.30.280.10">
    <property type="entry name" value="SRA-YDG"/>
    <property type="match status" value="1"/>
</dbReference>
<evidence type="ECO:0000259" key="4">
    <source>
        <dbReference type="PROSITE" id="PS51015"/>
    </source>
</evidence>
<dbReference type="OrthoDB" id="2270193at2759"/>
<dbReference type="AlphaFoldDB" id="A0A4Q9MSD8"/>
<organism evidence="5">
    <name type="scientific">Dichomitus squalens</name>
    <dbReference type="NCBI Taxonomy" id="114155"/>
    <lineage>
        <taxon>Eukaryota</taxon>
        <taxon>Fungi</taxon>
        <taxon>Dikarya</taxon>
        <taxon>Basidiomycota</taxon>
        <taxon>Agaricomycotina</taxon>
        <taxon>Agaricomycetes</taxon>
        <taxon>Polyporales</taxon>
        <taxon>Polyporaceae</taxon>
        <taxon>Dichomitus</taxon>
    </lineage>
</organism>
<dbReference type="Proteomes" id="UP000292957">
    <property type="component" value="Unassembled WGS sequence"/>
</dbReference>
<accession>A0A4Q9MSD8</accession>
<dbReference type="InterPro" id="IPR036987">
    <property type="entry name" value="SRA-YDG_sf"/>
</dbReference>
<dbReference type="PANTHER" id="PTHR14140">
    <property type="entry name" value="E3 UBIQUITIN-PROTEIN LIGASE UHRF-RELATED"/>
    <property type="match status" value="1"/>
</dbReference>
<proteinExistence type="predicted"/>
<feature type="compositionally biased region" description="Basic and acidic residues" evidence="3">
    <location>
        <begin position="83"/>
        <end position="94"/>
    </location>
</feature>
<dbReference type="PANTHER" id="PTHR14140:SF27">
    <property type="entry name" value="OS04G0289800 PROTEIN"/>
    <property type="match status" value="1"/>
</dbReference>
<dbReference type="GO" id="GO:0044027">
    <property type="term" value="P:negative regulation of gene expression via chromosomal CpG island methylation"/>
    <property type="evidence" value="ECO:0007669"/>
    <property type="project" value="TreeGrafter"/>
</dbReference>
<dbReference type="InterPro" id="IPR015947">
    <property type="entry name" value="PUA-like_sf"/>
</dbReference>
<evidence type="ECO:0000256" key="3">
    <source>
        <dbReference type="SAM" id="MobiDB-lite"/>
    </source>
</evidence>
<gene>
    <name evidence="5" type="ORF">BD311DRAFT_658899</name>
</gene>
<protein>
    <submittedName>
        <fullName evidence="5">PUA-like domain-containing protein</fullName>
    </submittedName>
</protein>
<evidence type="ECO:0000256" key="1">
    <source>
        <dbReference type="ARBA" id="ARBA00023242"/>
    </source>
</evidence>
<dbReference type="GO" id="GO:0016567">
    <property type="term" value="P:protein ubiquitination"/>
    <property type="evidence" value="ECO:0007669"/>
    <property type="project" value="TreeGrafter"/>
</dbReference>
<reference evidence="5" key="1">
    <citation type="submission" date="2019-01" db="EMBL/GenBank/DDBJ databases">
        <title>Draft genome sequences of three monokaryotic isolates of the white-rot basidiomycete fungus Dichomitus squalens.</title>
        <authorList>
            <consortium name="DOE Joint Genome Institute"/>
            <person name="Lopez S.C."/>
            <person name="Andreopoulos B."/>
            <person name="Pangilinan J."/>
            <person name="Lipzen A."/>
            <person name="Riley R."/>
            <person name="Ahrendt S."/>
            <person name="Ng V."/>
            <person name="Barry K."/>
            <person name="Daum C."/>
            <person name="Grigoriev I.V."/>
            <person name="Hilden K.S."/>
            <person name="Makela M.R."/>
            <person name="de Vries R.P."/>
        </authorList>
    </citation>
    <scope>NUCLEOTIDE SEQUENCE [LARGE SCALE GENOMIC DNA]</scope>
    <source>
        <strain evidence="5">OM18370.1</strain>
    </source>
</reference>
<sequence>MGFSTKPSIKRTQPSAVFGPIHGVPVGSTFENRLFLHHSSVHSGILAGISGSKDAGCYSVVLSGGYEDDKDEGYRFTYTGCGGRDKKNGEKPRDGPQTCDQSWKNSRNASLLVSARTKKPVRVVRGYKSSSDWAPAQGYRYDGLYQVDEAWMDTGKSGFQVCKFRLSRLPDQPPILRRQGTLNLDLSQWERPQHFGGDSIPSDDESPGPAAPRSPKQKIHGTKGKKRADADDDGDAGPSNTAAPVKRLPAKPAAPLASPIPPTTNMAGARRFAAQPQTLTSAPDVDINNLLAEMRGGTSKSSVPMPPQALTSARTDSLPKGSKPSEAGPSRPVLPNARDQQASVPKKRPTPSTASVANGEPTVTPVPNASTNRRKRSLDGDVHGLDDHKRAKVDLPTSAGAKVVQGSPKRACPSSER</sequence>
<dbReference type="InterPro" id="IPR045134">
    <property type="entry name" value="UHRF1/2-like"/>
</dbReference>
<dbReference type="GO" id="GO:0005634">
    <property type="term" value="C:nucleus"/>
    <property type="evidence" value="ECO:0007669"/>
    <property type="project" value="UniProtKB-SubCell"/>
</dbReference>
<dbReference type="GO" id="GO:0061630">
    <property type="term" value="F:ubiquitin protein ligase activity"/>
    <property type="evidence" value="ECO:0007669"/>
    <property type="project" value="TreeGrafter"/>
</dbReference>
<evidence type="ECO:0000313" key="5">
    <source>
        <dbReference type="EMBL" id="TBU30525.1"/>
    </source>
</evidence>
<dbReference type="InterPro" id="IPR003105">
    <property type="entry name" value="SRA_YDG"/>
</dbReference>
<feature type="compositionally biased region" description="Basic residues" evidence="3">
    <location>
        <begin position="215"/>
        <end position="226"/>
    </location>
</feature>
<name>A0A4Q9MSD8_9APHY</name>
<keyword evidence="1 2" id="KW-0539">Nucleus</keyword>
<feature type="compositionally biased region" description="Low complexity" evidence="3">
    <location>
        <begin position="242"/>
        <end position="257"/>
    </location>
</feature>
<dbReference type="PROSITE" id="PS51015">
    <property type="entry name" value="YDG"/>
    <property type="match status" value="1"/>
</dbReference>
<dbReference type="Pfam" id="PF02182">
    <property type="entry name" value="SAD_SRA"/>
    <property type="match status" value="1"/>
</dbReference>
<dbReference type="SUPFAM" id="SSF88697">
    <property type="entry name" value="PUA domain-like"/>
    <property type="match status" value="1"/>
</dbReference>
<evidence type="ECO:0000256" key="2">
    <source>
        <dbReference type="PROSITE-ProRule" id="PRU00358"/>
    </source>
</evidence>
<comment type="subcellular location">
    <subcellularLocation>
        <location evidence="2">Nucleus</location>
    </subcellularLocation>
</comment>
<dbReference type="EMBL" id="ML143405">
    <property type="protein sequence ID" value="TBU30525.1"/>
    <property type="molecule type" value="Genomic_DNA"/>
</dbReference>